<sequence>MTGFTSFDAIVAFVVVVSAILAYSRGFVREAMAILGWIVAAALAFVLAPAAQPLVREIPVLSQYLSGSCELSIIVAFVAVFAVSLVVVSIFTPILSGAIRDSALGPVDQVAGFVFGVARGVLLVAVAFIVYDRLAATETIAAVENSRTANIFARNETALDGTIPDDAPGWIVERYEGLVGICE</sequence>
<evidence type="ECO:0000256" key="1">
    <source>
        <dbReference type="ARBA" id="ARBA00004141"/>
    </source>
</evidence>
<name>A0A4R6A4E2_9RHOB</name>
<feature type="transmembrane region" description="Helical" evidence="5">
    <location>
        <begin position="110"/>
        <end position="131"/>
    </location>
</feature>
<keyword evidence="2 5" id="KW-0812">Transmembrane</keyword>
<dbReference type="GO" id="GO:0009403">
    <property type="term" value="P:toxin biosynthetic process"/>
    <property type="evidence" value="ECO:0007669"/>
    <property type="project" value="InterPro"/>
</dbReference>
<dbReference type="EMBL" id="SNAA01000020">
    <property type="protein sequence ID" value="TDL75966.1"/>
    <property type="molecule type" value="Genomic_DNA"/>
</dbReference>
<feature type="transmembrane region" description="Helical" evidence="5">
    <location>
        <begin position="31"/>
        <end position="51"/>
    </location>
</feature>
<dbReference type="GO" id="GO:0016020">
    <property type="term" value="C:membrane"/>
    <property type="evidence" value="ECO:0007669"/>
    <property type="project" value="UniProtKB-SubCell"/>
</dbReference>
<evidence type="ECO:0000313" key="7">
    <source>
        <dbReference type="Proteomes" id="UP000295701"/>
    </source>
</evidence>
<gene>
    <name evidence="6" type="ORF">E2L08_14715</name>
</gene>
<comment type="caution">
    <text evidence="6">The sequence shown here is derived from an EMBL/GenBank/DDBJ whole genome shotgun (WGS) entry which is preliminary data.</text>
</comment>
<dbReference type="PANTHER" id="PTHR36926:SF1">
    <property type="entry name" value="COLICIN V PRODUCTION PROTEIN"/>
    <property type="match status" value="1"/>
</dbReference>
<dbReference type="OrthoDB" id="9806894at2"/>
<dbReference type="Proteomes" id="UP000295701">
    <property type="component" value="Unassembled WGS sequence"/>
</dbReference>
<feature type="transmembrane region" description="Helical" evidence="5">
    <location>
        <begin position="6"/>
        <end position="24"/>
    </location>
</feature>
<dbReference type="PANTHER" id="PTHR36926">
    <property type="entry name" value="COLICIN V PRODUCTION PROTEIN"/>
    <property type="match status" value="1"/>
</dbReference>
<evidence type="ECO:0000256" key="4">
    <source>
        <dbReference type="ARBA" id="ARBA00023136"/>
    </source>
</evidence>
<dbReference type="InterPro" id="IPR003825">
    <property type="entry name" value="Colicin-V_CvpA"/>
</dbReference>
<dbReference type="AlphaFoldDB" id="A0A4R6A4E2"/>
<evidence type="ECO:0000256" key="2">
    <source>
        <dbReference type="ARBA" id="ARBA00022692"/>
    </source>
</evidence>
<evidence type="ECO:0000256" key="3">
    <source>
        <dbReference type="ARBA" id="ARBA00022989"/>
    </source>
</evidence>
<accession>A0A4R6A4E2</accession>
<dbReference type="RefSeq" id="WP_133397860.1">
    <property type="nucleotide sequence ID" value="NZ_SNAA01000020.1"/>
</dbReference>
<feature type="transmembrane region" description="Helical" evidence="5">
    <location>
        <begin position="71"/>
        <end position="98"/>
    </location>
</feature>
<comment type="subcellular location">
    <subcellularLocation>
        <location evidence="1">Membrane</location>
        <topology evidence="1">Multi-pass membrane protein</topology>
    </subcellularLocation>
</comment>
<keyword evidence="7" id="KW-1185">Reference proteome</keyword>
<evidence type="ECO:0000313" key="6">
    <source>
        <dbReference type="EMBL" id="TDL75966.1"/>
    </source>
</evidence>
<protein>
    <submittedName>
        <fullName evidence="6">CvpA family protein</fullName>
    </submittedName>
</protein>
<keyword evidence="4 5" id="KW-0472">Membrane</keyword>
<reference evidence="6 7" key="1">
    <citation type="submission" date="2019-03" db="EMBL/GenBank/DDBJ databases">
        <title>Primorskyibacter sp. SS33 isolated from sediments.</title>
        <authorList>
            <person name="Xunke S."/>
        </authorList>
    </citation>
    <scope>NUCLEOTIDE SEQUENCE [LARGE SCALE GENOMIC DNA]</scope>
    <source>
        <strain evidence="6 7">SS33</strain>
    </source>
</reference>
<organism evidence="6 7">
    <name type="scientific">Palleronia sediminis</name>
    <dbReference type="NCBI Taxonomy" id="2547833"/>
    <lineage>
        <taxon>Bacteria</taxon>
        <taxon>Pseudomonadati</taxon>
        <taxon>Pseudomonadota</taxon>
        <taxon>Alphaproteobacteria</taxon>
        <taxon>Rhodobacterales</taxon>
        <taxon>Roseobacteraceae</taxon>
        <taxon>Palleronia</taxon>
    </lineage>
</organism>
<dbReference type="Pfam" id="PF02674">
    <property type="entry name" value="Colicin_V"/>
    <property type="match status" value="1"/>
</dbReference>
<dbReference type="InterPro" id="IPR052719">
    <property type="entry name" value="CvpA-like"/>
</dbReference>
<evidence type="ECO:0000256" key="5">
    <source>
        <dbReference type="SAM" id="Phobius"/>
    </source>
</evidence>
<proteinExistence type="predicted"/>
<keyword evidence="3 5" id="KW-1133">Transmembrane helix</keyword>